<dbReference type="Pfam" id="PF09172">
    <property type="entry name" value="Vit_open_b-sht"/>
    <property type="match status" value="1"/>
</dbReference>
<proteinExistence type="predicted"/>
<dbReference type="SMART" id="SM00638">
    <property type="entry name" value="LPD_N"/>
    <property type="match status" value="1"/>
</dbReference>
<protein>
    <submittedName>
        <fullName evidence="10">Vitellogenin</fullName>
    </submittedName>
</protein>
<feature type="domain" description="VWFD" evidence="8">
    <location>
        <begin position="1442"/>
        <end position="1631"/>
    </location>
</feature>
<evidence type="ECO:0000313" key="9">
    <source>
        <dbReference type="Proteomes" id="UP001652582"/>
    </source>
</evidence>
<dbReference type="InterPro" id="IPR050733">
    <property type="entry name" value="Vitellogenin/Apolipophorin"/>
</dbReference>
<keyword evidence="9" id="KW-1185">Reference proteome</keyword>
<accession>A0A6J1N8X6</accession>
<dbReference type="InterPro" id="IPR015255">
    <property type="entry name" value="Vitellinogen_open_b-sht"/>
</dbReference>
<keyword evidence="1 6" id="KW-0732">Signal</keyword>
<dbReference type="Pfam" id="PF00094">
    <property type="entry name" value="VWD"/>
    <property type="match status" value="1"/>
</dbReference>
<gene>
    <name evidence="10" type="primary">LOC112048236</name>
</gene>
<dbReference type="Pfam" id="PF01347">
    <property type="entry name" value="Vitellogenin_N"/>
    <property type="match status" value="1"/>
</dbReference>
<dbReference type="FunFam" id="1.25.10.20:FF:000003">
    <property type="entry name" value="Vitellogenin C"/>
    <property type="match status" value="1"/>
</dbReference>
<dbReference type="Gene3D" id="2.20.80.10">
    <property type="entry name" value="Lipovitellin-phosvitin complex, chain A, domain 4"/>
    <property type="match status" value="1"/>
</dbReference>
<name>A0A6J1N8X6_BICAN</name>
<dbReference type="Gene3D" id="1.25.10.20">
    <property type="entry name" value="Vitellinogen, superhelical"/>
    <property type="match status" value="1"/>
</dbReference>
<evidence type="ECO:0000259" key="7">
    <source>
        <dbReference type="PROSITE" id="PS51211"/>
    </source>
</evidence>
<dbReference type="PANTHER" id="PTHR23345:SF15">
    <property type="entry name" value="VITELLOGENIN 1-RELATED"/>
    <property type="match status" value="1"/>
</dbReference>
<dbReference type="GO" id="GO:0045735">
    <property type="term" value="F:nutrient reservoir activity"/>
    <property type="evidence" value="ECO:0007669"/>
    <property type="project" value="UniProtKB-KW"/>
</dbReference>
<feature type="domain" description="Vitellogenin" evidence="7">
    <location>
        <begin position="32"/>
        <end position="801"/>
    </location>
</feature>
<keyword evidence="4" id="KW-0325">Glycoprotein</keyword>
<dbReference type="InterPro" id="IPR015816">
    <property type="entry name" value="Vitellinogen_b-sht_N"/>
</dbReference>
<dbReference type="Gene3D" id="2.30.230.10">
    <property type="entry name" value="Lipovitellin, beta-sheet shell regions, chain A"/>
    <property type="match status" value="1"/>
</dbReference>
<evidence type="ECO:0000256" key="1">
    <source>
        <dbReference type="ARBA" id="ARBA00022729"/>
    </source>
</evidence>
<dbReference type="SMART" id="SM01169">
    <property type="entry name" value="DUF1943"/>
    <property type="match status" value="1"/>
</dbReference>
<dbReference type="SMART" id="SM00216">
    <property type="entry name" value="VWD"/>
    <property type="match status" value="1"/>
</dbReference>
<dbReference type="OrthoDB" id="160294at2759"/>
<keyword evidence="3" id="KW-1015">Disulfide bond</keyword>
<dbReference type="GeneID" id="112048236"/>
<sequence>MKIFVLAAFVLAVALARSNNDQDNDEQSQWPWKVGTLYRYNVETQTLAYHQEGASTGTSYRARVTVRVKAPGRLEARLENPEYAQVHQELQRNEPVPKDLKYKPAPKLDKPFEIYMAGGRVKTLRLSSSVPLAQENFIKGLIGALQVDLSTYRNVHSSHDTYDKNIRQGLFRKMETDVTGDCETLYSVSPVAAEWRRELPEFESEEEPFEITKSKNYGHCHHRVDYHFGVPEVAEWTGTAHSTKKEQFINRATVSRILAGKEGPIYKAETTSTINVNPHLFGKQRSEVQSKVSLRLVSYGQDNEAEWPKLVGPREILNLLYSLTPKQISIDDSSSSNSEESFEKNIHVEKYQRERRSARPKTVVSIDKVIVKSHVSDEDSSSSSDSTSAYVNDEIPLDNEPAYAALYLNPQPHGDKKQNPMNAQKLVQEISHQLQNPNNMPKSDFLSKFNILVRVIASMSYGQLSQTSRSLEVAKSSNDIVKTDMWMIYRDAVAEAGTLPAFQQIRTWIEKKKIEGEEAAEVVAVLSRSLRYPTTNVMKQFFELAMSPVVTEQLYLNSSALISATRFINMGQVNNLTAHRYYPTHMYGRLSAKHDRFVVDEVLPRLSQELKSSIEREDSHKAQVYIRAIGNLGHRAIVDVFAPYLEGKITVSTYLRTRMVENLRVLAYQGDHHVRAVLFSILKNSAEPYEVRVAAVHNIIMTRPTTAMMQTMAEMTKVDPSTHVRAAIKSMIETVADLKSPRYFHVAKTAAAVKDMLTKETFGAQYSYKKAIQFFEDDDDLGINNFISNIGSKDSLFPKTFRYTWRDRIAGWNDDTSLSWAASSGRKVVDYFINKIFGDDEDRSAEINHKYSANKISDMLKINYDDKESLEASLYLDFLNEQRLFAFGENDMKELAGRWVEYLQKLTNGIDVHYTKVINRNEVSVMFPLASGMPFIYKYKEPAVLHVQGKVKGKVDFLDREDYKTAITLDKDIRVTYAENHDGSVGFFDTLGNQYAIAGLVRKFQLYIPLRMSLEMKPGEIKANIKPVEPEQDITLLHYSMWPYTANQKKDSLTTFSQDPTTQVITRPNKVVSIDYKFGQQVSSPFQIQGYSYSQDFRNIGKMLWSNDLMSSVISAFKQRDVAQTHFNLRHLGKQAKNKGVSLTAVYDTLYNKKNEGQMPKTASEMSDVTPNSPARREELIKRVTLGINAARATVLDLSAKFDTPQKQEYVLTAAVGDSHVDPKVQFALFAARNSDQPNQFNAVSTLKKPASISLMNFQEALQKELKMEFEADIRYNKKENIHIQGTTERTQKYVEELQKQPWAIECVQEIARGNYYQRACHQAILMAHAPDNFKFGVFFKDVNPAVNYAGYEVFKIAESLGLWKLEAVPNKMPREGKLDINVDLQYWTNTLNLALSHSFYGRMDIKNVPIPKVTPVALSTYWPIMPYERVLNYYSKHQFQPLCSVDNNKVRTFSDRDYDYKLSRSWHVVMLDDRPGSSEDLVVLARRPSENRQDIYISYSSHTGKHLEIEVQPPPEGQNEYIVQVKTNAKKVSQGALTTYWDDVDKIPILEYYKEGENELILEIREGRLRVMYDGQRFTLLADERRNSNRGICGYMSGERRDDYLTPNGLIDRPEYYGASYALIDGDYDPKDKEQQAKAREVAYKPRKQFTAILKSDEEWNNQMRSVTEDEWGAEIIYRSRSYLKPTGRCDLKQQVQYYENNGEICISTSPLPACQSHCSGEEYKVQVAQVVCKSKFDEQFRSFRNLIRQGENPKVTGVPKSTQYRVPNSCKA</sequence>
<dbReference type="CTD" id="692741"/>
<feature type="signal peptide" evidence="6">
    <location>
        <begin position="1"/>
        <end position="18"/>
    </location>
</feature>
<dbReference type="RefSeq" id="XP_023941468.1">
    <property type="nucleotide sequence ID" value="XM_024085700.2"/>
</dbReference>
<evidence type="ECO:0000256" key="5">
    <source>
        <dbReference type="PROSITE-ProRule" id="PRU00557"/>
    </source>
</evidence>
<dbReference type="InterPro" id="IPR001846">
    <property type="entry name" value="VWF_type-D"/>
</dbReference>
<evidence type="ECO:0000256" key="4">
    <source>
        <dbReference type="ARBA" id="ARBA00023180"/>
    </source>
</evidence>
<dbReference type="InterPro" id="IPR001747">
    <property type="entry name" value="Vitellogenin_N"/>
</dbReference>
<feature type="chain" id="PRO_5026756481" evidence="6">
    <location>
        <begin position="19"/>
        <end position="1774"/>
    </location>
</feature>
<dbReference type="GO" id="GO:0005319">
    <property type="term" value="F:lipid transporter activity"/>
    <property type="evidence" value="ECO:0007669"/>
    <property type="project" value="InterPro"/>
</dbReference>
<reference evidence="10" key="1">
    <citation type="submission" date="2025-08" db="UniProtKB">
        <authorList>
            <consortium name="RefSeq"/>
        </authorList>
    </citation>
    <scope>IDENTIFICATION</scope>
</reference>
<dbReference type="KEGG" id="bany:112048236"/>
<evidence type="ECO:0000256" key="6">
    <source>
        <dbReference type="SAM" id="SignalP"/>
    </source>
</evidence>
<evidence type="ECO:0000313" key="10">
    <source>
        <dbReference type="RefSeq" id="XP_023941468.1"/>
    </source>
</evidence>
<dbReference type="InterPro" id="IPR011030">
    <property type="entry name" value="Lipovitellin_superhlx_dom"/>
</dbReference>
<dbReference type="InterPro" id="IPR015819">
    <property type="entry name" value="Lipid_transp_b-sht_shell"/>
</dbReference>
<comment type="caution">
    <text evidence="5">Lacks conserved residue(s) required for the propagation of feature annotation.</text>
</comment>
<dbReference type="PANTHER" id="PTHR23345">
    <property type="entry name" value="VITELLOGENIN-RELATED"/>
    <property type="match status" value="1"/>
</dbReference>
<dbReference type="SUPFAM" id="SSF48431">
    <property type="entry name" value="Lipovitellin-phosvitin complex, superhelical domain"/>
    <property type="match status" value="1"/>
</dbReference>
<dbReference type="PROSITE" id="PS51233">
    <property type="entry name" value="VWFD"/>
    <property type="match status" value="1"/>
</dbReference>
<organism evidence="9 10">
    <name type="scientific">Bicyclus anynana</name>
    <name type="common">Squinting bush brown butterfly</name>
    <dbReference type="NCBI Taxonomy" id="110368"/>
    <lineage>
        <taxon>Eukaryota</taxon>
        <taxon>Metazoa</taxon>
        <taxon>Ecdysozoa</taxon>
        <taxon>Arthropoda</taxon>
        <taxon>Hexapoda</taxon>
        <taxon>Insecta</taxon>
        <taxon>Pterygota</taxon>
        <taxon>Neoptera</taxon>
        <taxon>Endopterygota</taxon>
        <taxon>Lepidoptera</taxon>
        <taxon>Glossata</taxon>
        <taxon>Ditrysia</taxon>
        <taxon>Papilionoidea</taxon>
        <taxon>Nymphalidae</taxon>
        <taxon>Satyrinae</taxon>
        <taxon>Satyrini</taxon>
        <taxon>Mycalesina</taxon>
        <taxon>Bicyclus</taxon>
    </lineage>
</organism>
<evidence type="ECO:0000256" key="3">
    <source>
        <dbReference type="ARBA" id="ARBA00023157"/>
    </source>
</evidence>
<evidence type="ECO:0000259" key="8">
    <source>
        <dbReference type="PROSITE" id="PS51233"/>
    </source>
</evidence>
<dbReference type="PROSITE" id="PS51211">
    <property type="entry name" value="VITELLOGENIN"/>
    <property type="match status" value="1"/>
</dbReference>
<dbReference type="SUPFAM" id="SSF56968">
    <property type="entry name" value="Lipovitellin-phosvitin complex, beta-sheet shell regions"/>
    <property type="match status" value="2"/>
</dbReference>
<keyword evidence="2" id="KW-0758">Storage protein</keyword>
<dbReference type="Proteomes" id="UP001652582">
    <property type="component" value="Chromosome 25"/>
</dbReference>
<evidence type="ECO:0000256" key="2">
    <source>
        <dbReference type="ARBA" id="ARBA00022761"/>
    </source>
</evidence>